<dbReference type="Gene3D" id="3.20.20.370">
    <property type="entry name" value="Glycoside hydrolase/deacetylase"/>
    <property type="match status" value="1"/>
</dbReference>
<dbReference type="Proteomes" id="UP000322214">
    <property type="component" value="Chromosome"/>
</dbReference>
<dbReference type="GO" id="GO:0016810">
    <property type="term" value="F:hydrolase activity, acting on carbon-nitrogen (but not peptide) bonds"/>
    <property type="evidence" value="ECO:0007669"/>
    <property type="project" value="InterPro"/>
</dbReference>
<dbReference type="SUPFAM" id="SSF88713">
    <property type="entry name" value="Glycoside hydrolase/deacetylase"/>
    <property type="match status" value="1"/>
</dbReference>
<dbReference type="RefSeq" id="WP_075086317.1">
    <property type="nucleotide sequence ID" value="NZ_CP042912.1"/>
</dbReference>
<gene>
    <name evidence="2" type="primary">pgdA</name>
    <name evidence="2" type="ORF">MFFC18_34460</name>
</gene>
<protein>
    <submittedName>
        <fullName evidence="2">Peptidoglycan deacetylase</fullName>
        <ecNumber evidence="2">3.5.1.-</ecNumber>
    </submittedName>
</protein>
<proteinExistence type="predicted"/>
<dbReference type="KEGG" id="mff:MFFC18_34460"/>
<dbReference type="InterPro" id="IPR011330">
    <property type="entry name" value="Glyco_hydro/deAcase_b/a-brl"/>
</dbReference>
<dbReference type="PROSITE" id="PS51677">
    <property type="entry name" value="NODB"/>
    <property type="match status" value="1"/>
</dbReference>
<keyword evidence="3" id="KW-1185">Reference proteome</keyword>
<name>A0A5B9PEC3_9BACT</name>
<evidence type="ECO:0000313" key="2">
    <source>
        <dbReference type="EMBL" id="QEG23545.1"/>
    </source>
</evidence>
<reference evidence="2 3" key="1">
    <citation type="submission" date="2019-08" db="EMBL/GenBank/DDBJ databases">
        <title>Deep-cultivation of Planctomycetes and their phenomic and genomic characterization uncovers novel biology.</title>
        <authorList>
            <person name="Wiegand S."/>
            <person name="Jogler M."/>
            <person name="Boedeker C."/>
            <person name="Pinto D."/>
            <person name="Vollmers J."/>
            <person name="Rivas-Marin E."/>
            <person name="Kohn T."/>
            <person name="Peeters S.H."/>
            <person name="Heuer A."/>
            <person name="Rast P."/>
            <person name="Oberbeckmann S."/>
            <person name="Bunk B."/>
            <person name="Jeske O."/>
            <person name="Meyerdierks A."/>
            <person name="Storesund J.E."/>
            <person name="Kallscheuer N."/>
            <person name="Luecker S."/>
            <person name="Lage O.M."/>
            <person name="Pohl T."/>
            <person name="Merkel B.J."/>
            <person name="Hornburger P."/>
            <person name="Mueller R.-W."/>
            <person name="Bruemmer F."/>
            <person name="Labrenz M."/>
            <person name="Spormann A.M."/>
            <person name="Op den Camp H."/>
            <person name="Overmann J."/>
            <person name="Amann R."/>
            <person name="Jetten M.S.M."/>
            <person name="Mascher T."/>
            <person name="Medema M.H."/>
            <person name="Devos D.P."/>
            <person name="Kaster A.-K."/>
            <person name="Ovreas L."/>
            <person name="Rohde M."/>
            <person name="Galperin M.Y."/>
            <person name="Jogler C."/>
        </authorList>
    </citation>
    <scope>NUCLEOTIDE SEQUENCE [LARGE SCALE GENOMIC DNA]</scope>
    <source>
        <strain evidence="2 3">FC18</strain>
    </source>
</reference>
<accession>A0A5B9PEC3</accession>
<feature type="domain" description="NodB homology" evidence="1">
    <location>
        <begin position="24"/>
        <end position="150"/>
    </location>
</feature>
<evidence type="ECO:0000313" key="3">
    <source>
        <dbReference type="Proteomes" id="UP000322214"/>
    </source>
</evidence>
<dbReference type="PANTHER" id="PTHR47561:SF1">
    <property type="entry name" value="POLYSACCHARIDE DEACETYLASE FAMILY PROTEIN (AFU_ORTHOLOGUE AFUA_6G05030)"/>
    <property type="match status" value="1"/>
</dbReference>
<organism evidence="2 3">
    <name type="scientific">Mariniblastus fucicola</name>
    <dbReference type="NCBI Taxonomy" id="980251"/>
    <lineage>
        <taxon>Bacteria</taxon>
        <taxon>Pseudomonadati</taxon>
        <taxon>Planctomycetota</taxon>
        <taxon>Planctomycetia</taxon>
        <taxon>Pirellulales</taxon>
        <taxon>Pirellulaceae</taxon>
        <taxon>Mariniblastus</taxon>
    </lineage>
</organism>
<dbReference type="STRING" id="980251.GCA_001642875_04506"/>
<dbReference type="EMBL" id="CP042912">
    <property type="protein sequence ID" value="QEG23545.1"/>
    <property type="molecule type" value="Genomic_DNA"/>
</dbReference>
<dbReference type="EC" id="3.5.1.-" evidence="2"/>
<evidence type="ECO:0000259" key="1">
    <source>
        <dbReference type="PROSITE" id="PS51677"/>
    </source>
</evidence>
<dbReference type="CDD" id="cd10940">
    <property type="entry name" value="CE4_PuuE_HpPgdA_like_1"/>
    <property type="match status" value="1"/>
</dbReference>
<dbReference type="OrthoDB" id="9763050at2"/>
<dbReference type="InterPro" id="IPR002509">
    <property type="entry name" value="NODB_dom"/>
</dbReference>
<dbReference type="GO" id="GO:0005975">
    <property type="term" value="P:carbohydrate metabolic process"/>
    <property type="evidence" value="ECO:0007669"/>
    <property type="project" value="InterPro"/>
</dbReference>
<dbReference type="PANTHER" id="PTHR47561">
    <property type="entry name" value="POLYSACCHARIDE DEACETYLASE FAMILY PROTEIN (AFU_ORTHOLOGUE AFUA_6G05030)"/>
    <property type="match status" value="1"/>
</dbReference>
<dbReference type="Pfam" id="PF01522">
    <property type="entry name" value="Polysacc_deac_1"/>
    <property type="match status" value="1"/>
</dbReference>
<sequence>MKPLASISLDLDNKWAYLKAHGDPQWESYPTYFPMIVPRVLDILEQRKQKITFFVVGQDAEHEINRAPLKAIADAGHEIANHSYNHEPWLHLYGPKQLQEEFDKSEAAIENATGQVPIGFRGPGFSLSDEVLRTLMRRGYQYDGTSFPTFLGPVARAYYFWSSGLSKDQKEDRKELFGRFTDGFKTLAPYRFSWRGRNIVEMPVTTMPIFRLPIHGSYLLFLGQYSTWLAKFYFRFALKLCKLTSVEPHFLLHPLDFMGVEDDEDMVFFPTMDEPSSKKIKLITECIDILKREFNVVTMRDHVAQARRQELPASTISVVPEGARADMA</sequence>
<keyword evidence="2" id="KW-0378">Hydrolase</keyword>
<dbReference type="AlphaFoldDB" id="A0A5B9PEC3"/>